<name>A0A7S3ABK2_9EUKA</name>
<feature type="region of interest" description="Disordered" evidence="1">
    <location>
        <begin position="1"/>
        <end position="42"/>
    </location>
</feature>
<proteinExistence type="predicted"/>
<feature type="compositionally biased region" description="Acidic residues" evidence="1">
    <location>
        <begin position="23"/>
        <end position="32"/>
    </location>
</feature>
<evidence type="ECO:0000313" key="2">
    <source>
        <dbReference type="EMBL" id="CAE0096553.1"/>
    </source>
</evidence>
<dbReference type="EMBL" id="HBHX01000688">
    <property type="protein sequence ID" value="CAE0096553.1"/>
    <property type="molecule type" value="Transcribed_RNA"/>
</dbReference>
<dbReference type="AlphaFoldDB" id="A0A7S3ABK2"/>
<accession>A0A7S3ABK2</accession>
<gene>
    <name evidence="2" type="ORF">HERI1096_LOCUS404</name>
</gene>
<reference evidence="2" key="1">
    <citation type="submission" date="2021-01" db="EMBL/GenBank/DDBJ databases">
        <authorList>
            <person name="Corre E."/>
            <person name="Pelletier E."/>
            <person name="Niang G."/>
            <person name="Scheremetjew M."/>
            <person name="Finn R."/>
            <person name="Kale V."/>
            <person name="Holt S."/>
            <person name="Cochrane G."/>
            <person name="Meng A."/>
            <person name="Brown T."/>
            <person name="Cohen L."/>
        </authorList>
    </citation>
    <scope>NUCLEOTIDE SEQUENCE</scope>
    <source>
        <strain evidence="2">CCMP281</strain>
    </source>
</reference>
<organism evidence="2">
    <name type="scientific">Haptolina ericina</name>
    <dbReference type="NCBI Taxonomy" id="156174"/>
    <lineage>
        <taxon>Eukaryota</taxon>
        <taxon>Haptista</taxon>
        <taxon>Haptophyta</taxon>
        <taxon>Prymnesiophyceae</taxon>
        <taxon>Prymnesiales</taxon>
        <taxon>Prymnesiaceae</taxon>
        <taxon>Haptolina</taxon>
    </lineage>
</organism>
<feature type="region of interest" description="Disordered" evidence="1">
    <location>
        <begin position="156"/>
        <end position="199"/>
    </location>
</feature>
<sequence>MLCDRLEANEPGSELETDRGLADEDVSSDDGSDTGQTRGGTLDVIGLVKSRRPRITSTEHTFSPPASPLLQSDVDEYASYFSASGGLLQPPSFLEGASQSDTAQAPPALVADTGKAVRFALDEGETQGSRIVAECYVRMVFLKGGELTQPPPAILESISTRRDPPTETFSNNAGVRTRDWDLNDPSGPPPLHRAATSAF</sequence>
<evidence type="ECO:0000256" key="1">
    <source>
        <dbReference type="SAM" id="MobiDB-lite"/>
    </source>
</evidence>
<protein>
    <submittedName>
        <fullName evidence="2">Uncharacterized protein</fullName>
    </submittedName>
</protein>